<sequence>MGDPIPYPVPLNCALPVSAIARLPETSQRIERQSAPASTPMSSYRYTTKEHMVDMDEPSWINTVRTKLNECHPKTLPSRQWTIFKVPENIRRSETKVIYDPLITSIGPYHYHASQRGTSLAMQNHKWRCVRWLLSRHRSKRRATVLLDKCLFAMKALDVEVRSCYSDDVYYFDPHKLASIMLLDGCFIIHLLLKQLAEKTMENVEKREDEGEEDQKKVEVEESVELDIEDEEEIEGPLLGMQWIWNLVLFDLLKLENQIPFFVIETLFDILKTSADEDINLPKLALQLFASIHPSKSETSSSATTLNNKNVHHLLHLFHSTIIPTDCDHRPYSIQTEMAPEWIPSATKLQLAGIKFVKKKTASTFLDISFKNGTLEIPELCLYDFDNTHTLFRNLVAFEQCYPGTKSYMTSYTTFMKCLIDSSKDVDLLECKGILINQLRPQDAVANLFTQLCNQIYCSSDKDYLGDLFVELKKYNDARWHKWGCGLIKRSFQ</sequence>
<proteinExistence type="predicted"/>
<organism evidence="2 3">
    <name type="scientific">Dioscorea zingiberensis</name>
    <dbReference type="NCBI Taxonomy" id="325984"/>
    <lineage>
        <taxon>Eukaryota</taxon>
        <taxon>Viridiplantae</taxon>
        <taxon>Streptophyta</taxon>
        <taxon>Embryophyta</taxon>
        <taxon>Tracheophyta</taxon>
        <taxon>Spermatophyta</taxon>
        <taxon>Magnoliopsida</taxon>
        <taxon>Liliopsida</taxon>
        <taxon>Dioscoreales</taxon>
        <taxon>Dioscoreaceae</taxon>
        <taxon>Dioscorea</taxon>
    </lineage>
</organism>
<keyword evidence="1" id="KW-0175">Coiled coil</keyword>
<dbReference type="PANTHER" id="PTHR31170">
    <property type="entry name" value="BNAC04G53230D PROTEIN"/>
    <property type="match status" value="1"/>
</dbReference>
<evidence type="ECO:0000313" key="2">
    <source>
        <dbReference type="EMBL" id="KAJ0982408.1"/>
    </source>
</evidence>
<dbReference type="InterPro" id="IPR004158">
    <property type="entry name" value="DUF247_pln"/>
</dbReference>
<keyword evidence="3" id="KW-1185">Reference proteome</keyword>
<evidence type="ECO:0000256" key="1">
    <source>
        <dbReference type="SAM" id="Coils"/>
    </source>
</evidence>
<evidence type="ECO:0000313" key="3">
    <source>
        <dbReference type="Proteomes" id="UP001085076"/>
    </source>
</evidence>
<dbReference type="Pfam" id="PF03140">
    <property type="entry name" value="DUF247"/>
    <property type="match status" value="1"/>
</dbReference>
<accession>A0A9D5CZU3</accession>
<dbReference type="PANTHER" id="PTHR31170:SF25">
    <property type="entry name" value="BNAA09G04570D PROTEIN"/>
    <property type="match status" value="1"/>
</dbReference>
<dbReference type="EMBL" id="JAGGNH010000002">
    <property type="protein sequence ID" value="KAJ0982408.1"/>
    <property type="molecule type" value="Genomic_DNA"/>
</dbReference>
<name>A0A9D5CZU3_9LILI</name>
<gene>
    <name evidence="2" type="ORF">J5N97_010663</name>
</gene>
<dbReference type="Proteomes" id="UP001085076">
    <property type="component" value="Miscellaneous, Linkage group lg02"/>
</dbReference>
<reference evidence="2" key="1">
    <citation type="submission" date="2021-03" db="EMBL/GenBank/DDBJ databases">
        <authorList>
            <person name="Li Z."/>
            <person name="Yang C."/>
        </authorList>
    </citation>
    <scope>NUCLEOTIDE SEQUENCE</scope>
    <source>
        <strain evidence="2">Dzin_1.0</strain>
        <tissue evidence="2">Leaf</tissue>
    </source>
</reference>
<comment type="caution">
    <text evidence="2">The sequence shown here is derived from an EMBL/GenBank/DDBJ whole genome shotgun (WGS) entry which is preliminary data.</text>
</comment>
<dbReference type="OrthoDB" id="1936937at2759"/>
<dbReference type="AlphaFoldDB" id="A0A9D5CZU3"/>
<protein>
    <submittedName>
        <fullName evidence="2">Uncharacterized protein</fullName>
    </submittedName>
</protein>
<reference evidence="2" key="2">
    <citation type="journal article" date="2022" name="Hortic Res">
        <title>The genome of Dioscorea zingiberensis sheds light on the biosynthesis, origin and evolution of the medicinally important diosgenin saponins.</title>
        <authorList>
            <person name="Li Y."/>
            <person name="Tan C."/>
            <person name="Li Z."/>
            <person name="Guo J."/>
            <person name="Li S."/>
            <person name="Chen X."/>
            <person name="Wang C."/>
            <person name="Dai X."/>
            <person name="Yang H."/>
            <person name="Song W."/>
            <person name="Hou L."/>
            <person name="Xu J."/>
            <person name="Tong Z."/>
            <person name="Xu A."/>
            <person name="Yuan X."/>
            <person name="Wang W."/>
            <person name="Yang Q."/>
            <person name="Chen L."/>
            <person name="Sun Z."/>
            <person name="Wang K."/>
            <person name="Pan B."/>
            <person name="Chen J."/>
            <person name="Bao Y."/>
            <person name="Liu F."/>
            <person name="Qi X."/>
            <person name="Gang D.R."/>
            <person name="Wen J."/>
            <person name="Li J."/>
        </authorList>
    </citation>
    <scope>NUCLEOTIDE SEQUENCE</scope>
    <source>
        <strain evidence="2">Dzin_1.0</strain>
    </source>
</reference>
<feature type="coiled-coil region" evidence="1">
    <location>
        <begin position="194"/>
        <end position="221"/>
    </location>
</feature>